<evidence type="ECO:0000256" key="2">
    <source>
        <dbReference type="ARBA" id="ARBA00022448"/>
    </source>
</evidence>
<feature type="transmembrane region" description="Helical" evidence="8">
    <location>
        <begin position="298"/>
        <end position="317"/>
    </location>
</feature>
<dbReference type="PRINTS" id="PR01036">
    <property type="entry name" value="TCRTETB"/>
</dbReference>
<feature type="transmembrane region" description="Helical" evidence="8">
    <location>
        <begin position="258"/>
        <end position="277"/>
    </location>
</feature>
<feature type="transmembrane region" description="Helical" evidence="8">
    <location>
        <begin position="103"/>
        <end position="128"/>
    </location>
</feature>
<evidence type="ECO:0000256" key="7">
    <source>
        <dbReference type="SAM" id="MobiDB-lite"/>
    </source>
</evidence>
<feature type="transmembrane region" description="Helical" evidence="8">
    <location>
        <begin position="489"/>
        <end position="507"/>
    </location>
</feature>
<evidence type="ECO:0000256" key="8">
    <source>
        <dbReference type="SAM" id="Phobius"/>
    </source>
</evidence>
<feature type="transmembrane region" description="Helical" evidence="8">
    <location>
        <begin position="34"/>
        <end position="59"/>
    </location>
</feature>
<accession>A0ABR2UPF2</accession>
<name>A0ABR2UPF2_9PEZI</name>
<evidence type="ECO:0000256" key="6">
    <source>
        <dbReference type="ARBA" id="ARBA00023180"/>
    </source>
</evidence>
<evidence type="ECO:0000256" key="4">
    <source>
        <dbReference type="ARBA" id="ARBA00022989"/>
    </source>
</evidence>
<gene>
    <name evidence="10" type="ORF">SUNI508_09629</name>
</gene>
<evidence type="ECO:0000313" key="10">
    <source>
        <dbReference type="EMBL" id="KAK9416523.1"/>
    </source>
</evidence>
<protein>
    <submittedName>
        <fullName evidence="10">Major Facilitator Superfamily protein</fullName>
    </submittedName>
</protein>
<evidence type="ECO:0000256" key="5">
    <source>
        <dbReference type="ARBA" id="ARBA00023136"/>
    </source>
</evidence>
<feature type="transmembrane region" description="Helical" evidence="8">
    <location>
        <begin position="71"/>
        <end position="91"/>
    </location>
</feature>
<dbReference type="EMBL" id="JARVKF010000406">
    <property type="protein sequence ID" value="KAK9416523.1"/>
    <property type="molecule type" value="Genomic_DNA"/>
</dbReference>
<keyword evidence="4 8" id="KW-1133">Transmembrane helix</keyword>
<feature type="domain" description="Major facilitator superfamily (MFS) profile" evidence="9">
    <location>
        <begin position="37"/>
        <end position="513"/>
    </location>
</feature>
<feature type="region of interest" description="Disordered" evidence="7">
    <location>
        <begin position="526"/>
        <end position="557"/>
    </location>
</feature>
<feature type="transmembrane region" description="Helical" evidence="8">
    <location>
        <begin position="160"/>
        <end position="183"/>
    </location>
</feature>
<organism evidence="10 11">
    <name type="scientific">Seiridium unicorne</name>
    <dbReference type="NCBI Taxonomy" id="138068"/>
    <lineage>
        <taxon>Eukaryota</taxon>
        <taxon>Fungi</taxon>
        <taxon>Dikarya</taxon>
        <taxon>Ascomycota</taxon>
        <taxon>Pezizomycotina</taxon>
        <taxon>Sordariomycetes</taxon>
        <taxon>Xylariomycetidae</taxon>
        <taxon>Amphisphaeriales</taxon>
        <taxon>Sporocadaceae</taxon>
        <taxon>Seiridium</taxon>
    </lineage>
</organism>
<feature type="transmembrane region" description="Helical" evidence="8">
    <location>
        <begin position="189"/>
        <end position="209"/>
    </location>
</feature>
<comment type="subcellular location">
    <subcellularLocation>
        <location evidence="1">Membrane</location>
        <topology evidence="1">Multi-pass membrane protein</topology>
    </subcellularLocation>
</comment>
<dbReference type="InterPro" id="IPR011701">
    <property type="entry name" value="MFS"/>
</dbReference>
<feature type="transmembrane region" description="Helical" evidence="8">
    <location>
        <begin position="337"/>
        <end position="356"/>
    </location>
</feature>
<feature type="region of interest" description="Disordered" evidence="7">
    <location>
        <begin position="1"/>
        <end position="26"/>
    </location>
</feature>
<dbReference type="Proteomes" id="UP001408356">
    <property type="component" value="Unassembled WGS sequence"/>
</dbReference>
<dbReference type="PROSITE" id="PS50850">
    <property type="entry name" value="MFS"/>
    <property type="match status" value="1"/>
</dbReference>
<dbReference type="Gene3D" id="1.20.1250.20">
    <property type="entry name" value="MFS general substrate transporter like domains"/>
    <property type="match status" value="1"/>
</dbReference>
<comment type="caution">
    <text evidence="10">The sequence shown here is derived from an EMBL/GenBank/DDBJ whole genome shotgun (WGS) entry which is preliminary data.</text>
</comment>
<sequence>MSSNVSPDRGSGHGLGRDPDESQPLPTRNHSPRFWGIFASLCILAFICALDVIIISTALPTITAVIGGASQYIWIANSFVVASAVVQPLIGQLADIFGRQNPLVVSTALFVLGSGVAGGATSPTMLIVDRTVQGVGAGWLYVLLDIVCCDLVPLRERGKYVGLMNSFAGVAAALGPPVGGAIAQTDWRWIFYLNIPICGVALCGTLLFMRMKTGLPGLDAGKSKLRRIDFVGNLIFVPSTLAVLLGLVMGGIEHPWSSWQVVLPLVLGSAGWIAFHVQQSFATHPSLPNRLFSHRTSAIGLALTFISSVLIQAIGYFLPVYFQALKGTTVLESGTFYLPYAIGTLFFAVMGGILLAKLGSYRILHIVAFALSSLGVGLFPLLNSDTPKVAWVFFELISSAGLGITVSTMLPAIMSALAESDVASSTAAYSFIKTFGYVWRVTIASVIFNAAVNANLDLVSDPAVRDRLRDGRAYAFAIEVHGAPGSRHTIWWAGLGFSLLGLVLVFGERSHELRSELVTEYGLEEREKEKEKRITTTPIEDGTPLPTNKAREQPLAA</sequence>
<dbReference type="Pfam" id="PF07690">
    <property type="entry name" value="MFS_1"/>
    <property type="match status" value="1"/>
</dbReference>
<dbReference type="InterPro" id="IPR036259">
    <property type="entry name" value="MFS_trans_sf"/>
</dbReference>
<feature type="transmembrane region" description="Helical" evidence="8">
    <location>
        <begin position="230"/>
        <end position="252"/>
    </location>
</feature>
<evidence type="ECO:0000313" key="11">
    <source>
        <dbReference type="Proteomes" id="UP001408356"/>
    </source>
</evidence>
<keyword evidence="3 8" id="KW-0812">Transmembrane</keyword>
<proteinExistence type="predicted"/>
<keyword evidence="6" id="KW-0325">Glycoprotein</keyword>
<feature type="transmembrane region" description="Helical" evidence="8">
    <location>
        <begin position="434"/>
        <end position="452"/>
    </location>
</feature>
<dbReference type="PANTHER" id="PTHR23501:SF187">
    <property type="entry name" value="MAJOR FACILITATOR SUPERFAMILY (MFS) PROFILE DOMAIN-CONTAINING PROTEIN"/>
    <property type="match status" value="1"/>
</dbReference>
<dbReference type="InterPro" id="IPR020846">
    <property type="entry name" value="MFS_dom"/>
</dbReference>
<evidence type="ECO:0000259" key="9">
    <source>
        <dbReference type="PROSITE" id="PS50850"/>
    </source>
</evidence>
<dbReference type="SUPFAM" id="SSF103473">
    <property type="entry name" value="MFS general substrate transporter"/>
    <property type="match status" value="1"/>
</dbReference>
<reference evidence="10 11" key="1">
    <citation type="journal article" date="2024" name="J. Plant Pathol.">
        <title>Sequence and assembly of the genome of Seiridium unicorne, isolate CBS 538.82, causal agent of cypress canker disease.</title>
        <authorList>
            <person name="Scali E."/>
            <person name="Rocca G.D."/>
            <person name="Danti R."/>
            <person name="Garbelotto M."/>
            <person name="Barberini S."/>
            <person name="Baroncelli R."/>
            <person name="Emiliani G."/>
        </authorList>
    </citation>
    <scope>NUCLEOTIDE SEQUENCE [LARGE SCALE GENOMIC DNA]</scope>
    <source>
        <strain evidence="10 11">BM-138-508</strain>
    </source>
</reference>
<evidence type="ECO:0000256" key="1">
    <source>
        <dbReference type="ARBA" id="ARBA00004141"/>
    </source>
</evidence>
<keyword evidence="11" id="KW-1185">Reference proteome</keyword>
<feature type="transmembrane region" description="Helical" evidence="8">
    <location>
        <begin position="389"/>
        <end position="413"/>
    </location>
</feature>
<evidence type="ECO:0000256" key="3">
    <source>
        <dbReference type="ARBA" id="ARBA00022692"/>
    </source>
</evidence>
<feature type="transmembrane region" description="Helical" evidence="8">
    <location>
        <begin position="134"/>
        <end position="153"/>
    </location>
</feature>
<keyword evidence="5 8" id="KW-0472">Membrane</keyword>
<feature type="transmembrane region" description="Helical" evidence="8">
    <location>
        <begin position="363"/>
        <end position="383"/>
    </location>
</feature>
<dbReference type="Gene3D" id="1.20.1720.10">
    <property type="entry name" value="Multidrug resistance protein D"/>
    <property type="match status" value="1"/>
</dbReference>
<keyword evidence="2" id="KW-0813">Transport</keyword>
<dbReference type="PANTHER" id="PTHR23501">
    <property type="entry name" value="MAJOR FACILITATOR SUPERFAMILY"/>
    <property type="match status" value="1"/>
</dbReference>